<dbReference type="RefSeq" id="XP_033398806.1">
    <property type="nucleotide sequence ID" value="XM_033538114.1"/>
</dbReference>
<dbReference type="GO" id="GO:0019748">
    <property type="term" value="P:secondary metabolic process"/>
    <property type="evidence" value="ECO:0007669"/>
    <property type="project" value="TreeGrafter"/>
</dbReference>
<keyword evidence="5" id="KW-0067">ATP-binding</keyword>
<evidence type="ECO:0000256" key="2">
    <source>
        <dbReference type="ARBA" id="ARBA00006432"/>
    </source>
</evidence>
<evidence type="ECO:0000313" key="8">
    <source>
        <dbReference type="EMBL" id="KAF2143094.1"/>
    </source>
</evidence>
<comment type="pathway">
    <text evidence="1">Secondary metabolite biosynthesis.</text>
</comment>
<dbReference type="PANTHER" id="PTHR24096:SF317">
    <property type="entry name" value="ADENYLATE-FORMING ENZYME AFEA"/>
    <property type="match status" value="1"/>
</dbReference>
<evidence type="ECO:0000259" key="6">
    <source>
        <dbReference type="Pfam" id="PF00501"/>
    </source>
</evidence>
<dbReference type="EMBL" id="ML995483">
    <property type="protein sequence ID" value="KAF2143094.1"/>
    <property type="molecule type" value="Genomic_DNA"/>
</dbReference>
<accession>A0A6A6BIL0</accession>
<dbReference type="PANTHER" id="PTHR24096">
    <property type="entry name" value="LONG-CHAIN-FATTY-ACID--COA LIGASE"/>
    <property type="match status" value="1"/>
</dbReference>
<dbReference type="GO" id="GO:0005524">
    <property type="term" value="F:ATP binding"/>
    <property type="evidence" value="ECO:0007669"/>
    <property type="project" value="UniProtKB-KW"/>
</dbReference>
<evidence type="ECO:0000256" key="4">
    <source>
        <dbReference type="ARBA" id="ARBA00022741"/>
    </source>
</evidence>
<protein>
    <recommendedName>
        <fullName evidence="10">AMP-dependent synthetase/ligase domain-containing protein</fullName>
    </recommendedName>
</protein>
<evidence type="ECO:0008006" key="10">
    <source>
        <dbReference type="Google" id="ProtNLM"/>
    </source>
</evidence>
<dbReference type="InterPro" id="IPR045851">
    <property type="entry name" value="AMP-bd_C_sf"/>
</dbReference>
<dbReference type="GO" id="GO:0016405">
    <property type="term" value="F:CoA-ligase activity"/>
    <property type="evidence" value="ECO:0007669"/>
    <property type="project" value="TreeGrafter"/>
</dbReference>
<dbReference type="InterPro" id="IPR025110">
    <property type="entry name" value="AMP-bd_C"/>
</dbReference>
<dbReference type="Pfam" id="PF00501">
    <property type="entry name" value="AMP-binding"/>
    <property type="match status" value="1"/>
</dbReference>
<dbReference type="Proteomes" id="UP000799438">
    <property type="component" value="Unassembled WGS sequence"/>
</dbReference>
<evidence type="ECO:0000256" key="1">
    <source>
        <dbReference type="ARBA" id="ARBA00005179"/>
    </source>
</evidence>
<dbReference type="Pfam" id="PF13193">
    <property type="entry name" value="AMP-binding_C"/>
    <property type="match status" value="1"/>
</dbReference>
<sequence>MDLVSWTIGGTVRNPDEPLLIDALSPSNSLSFSQIKRKVRQLIRGLQASGVREGDCVCVNCFNDLQYSVLYLGIIGSGAAFTGVNPAYTTHELVHHFELTRPKVVIVEPPMLEKTLAAAEQIGLAGSNIFVFDTETPNTNSGLQSWTTLLERGESDWVTVADPDITPATYNSTSGTSGLPKAAMISHSYHVTQSEARCNVTPYKQSRLLALPPFHAFASPILPSSIHAGIPTYIMRRFAEAPFLTSISLYDISEIYVPPPVLMRMHKSEFATKEGLRSLRSIWMGGASVKYSQQKPLYDMLHPDAVIRQVWGMTEAGWVTTVHDTVRREDDSVGQPVEGFELTIVNTETDEPIVGDYEAGEIIFNAPHLLLSYIDNPTATTAAFSPCGRYLRSGDIGYRVTSASGVPSIYIIDRAKELIKVRGWQVSPTEIESELLQHPCIADAAAIGIKEANGVDEFIRAYIVRRGAEQEQGLLDAASLREWLRGRLSGYKVPAELCFVDKVPRNSTGKILRRVLRGEGAKLQKPYHTRTDSALSIVEAFVPPAEVDAEVMVPEVAPLEQGREEPVKDDQKLLSWNSIFTGIVVCWCSSIVLTRVDFGRC</sequence>
<feature type="domain" description="AMP-binding enzyme C-terminal" evidence="7">
    <location>
        <begin position="430"/>
        <end position="510"/>
    </location>
</feature>
<feature type="domain" description="AMP-dependent synthetase/ligase" evidence="6">
    <location>
        <begin position="13"/>
        <end position="373"/>
    </location>
</feature>
<keyword evidence="3" id="KW-0436">Ligase</keyword>
<dbReference type="SUPFAM" id="SSF56801">
    <property type="entry name" value="Acetyl-CoA synthetase-like"/>
    <property type="match status" value="1"/>
</dbReference>
<dbReference type="InterPro" id="IPR000873">
    <property type="entry name" value="AMP-dep_synth/lig_dom"/>
</dbReference>
<name>A0A6A6BIL0_9PEZI</name>
<evidence type="ECO:0000313" key="9">
    <source>
        <dbReference type="Proteomes" id="UP000799438"/>
    </source>
</evidence>
<proteinExistence type="inferred from homology"/>
<evidence type="ECO:0000256" key="3">
    <source>
        <dbReference type="ARBA" id="ARBA00022598"/>
    </source>
</evidence>
<dbReference type="Gene3D" id="3.30.300.30">
    <property type="match status" value="1"/>
</dbReference>
<reference evidence="8" key="1">
    <citation type="journal article" date="2020" name="Stud. Mycol.">
        <title>101 Dothideomycetes genomes: a test case for predicting lifestyles and emergence of pathogens.</title>
        <authorList>
            <person name="Haridas S."/>
            <person name="Albert R."/>
            <person name="Binder M."/>
            <person name="Bloem J."/>
            <person name="Labutti K."/>
            <person name="Salamov A."/>
            <person name="Andreopoulos B."/>
            <person name="Baker S."/>
            <person name="Barry K."/>
            <person name="Bills G."/>
            <person name="Bluhm B."/>
            <person name="Cannon C."/>
            <person name="Castanera R."/>
            <person name="Culley D."/>
            <person name="Daum C."/>
            <person name="Ezra D."/>
            <person name="Gonzalez J."/>
            <person name="Henrissat B."/>
            <person name="Kuo A."/>
            <person name="Liang C."/>
            <person name="Lipzen A."/>
            <person name="Lutzoni F."/>
            <person name="Magnuson J."/>
            <person name="Mondo S."/>
            <person name="Nolan M."/>
            <person name="Ohm R."/>
            <person name="Pangilinan J."/>
            <person name="Park H.-J."/>
            <person name="Ramirez L."/>
            <person name="Alfaro M."/>
            <person name="Sun H."/>
            <person name="Tritt A."/>
            <person name="Yoshinaga Y."/>
            <person name="Zwiers L.-H."/>
            <person name="Turgeon B."/>
            <person name="Goodwin S."/>
            <person name="Spatafora J."/>
            <person name="Crous P."/>
            <person name="Grigoriev I."/>
        </authorList>
    </citation>
    <scope>NUCLEOTIDE SEQUENCE</scope>
    <source>
        <strain evidence="8">CBS 121167</strain>
    </source>
</reference>
<evidence type="ECO:0000259" key="7">
    <source>
        <dbReference type="Pfam" id="PF13193"/>
    </source>
</evidence>
<dbReference type="AlphaFoldDB" id="A0A6A6BIL0"/>
<dbReference type="GeneID" id="54295610"/>
<keyword evidence="4" id="KW-0547">Nucleotide-binding</keyword>
<dbReference type="Gene3D" id="2.30.38.10">
    <property type="entry name" value="Luciferase, Domain 3"/>
    <property type="match status" value="1"/>
</dbReference>
<comment type="similarity">
    <text evidence="2">Belongs to the ATP-dependent AMP-binding enzyme family.</text>
</comment>
<organism evidence="8 9">
    <name type="scientific">Aplosporella prunicola CBS 121167</name>
    <dbReference type="NCBI Taxonomy" id="1176127"/>
    <lineage>
        <taxon>Eukaryota</taxon>
        <taxon>Fungi</taxon>
        <taxon>Dikarya</taxon>
        <taxon>Ascomycota</taxon>
        <taxon>Pezizomycotina</taxon>
        <taxon>Dothideomycetes</taxon>
        <taxon>Dothideomycetes incertae sedis</taxon>
        <taxon>Botryosphaeriales</taxon>
        <taxon>Aplosporellaceae</taxon>
        <taxon>Aplosporella</taxon>
    </lineage>
</organism>
<evidence type="ECO:0000256" key="5">
    <source>
        <dbReference type="ARBA" id="ARBA00022840"/>
    </source>
</evidence>
<gene>
    <name evidence="8" type="ORF">K452DRAFT_248860</name>
</gene>
<dbReference type="Gene3D" id="3.40.50.980">
    <property type="match status" value="2"/>
</dbReference>
<dbReference type="OrthoDB" id="6509636at2759"/>
<keyword evidence="9" id="KW-1185">Reference proteome</keyword>